<dbReference type="EC" id="1.6.5.2" evidence="2"/>
<gene>
    <name evidence="2" type="primary">qorB_4</name>
    <name evidence="2" type="ORF">GALL_406770</name>
</gene>
<dbReference type="CDD" id="cd05269">
    <property type="entry name" value="TMR_SDR_a"/>
    <property type="match status" value="1"/>
</dbReference>
<evidence type="ECO:0000313" key="2">
    <source>
        <dbReference type="EMBL" id="OIQ77630.1"/>
    </source>
</evidence>
<dbReference type="PANTHER" id="PTHR47129:SF1">
    <property type="entry name" value="NMRA-LIKE DOMAIN-CONTAINING PROTEIN"/>
    <property type="match status" value="1"/>
</dbReference>
<dbReference type="EMBL" id="MLJW01001570">
    <property type="protein sequence ID" value="OIQ77630.1"/>
    <property type="molecule type" value="Genomic_DNA"/>
</dbReference>
<dbReference type="Gene3D" id="3.90.25.10">
    <property type="entry name" value="UDP-galactose 4-epimerase, domain 1"/>
    <property type="match status" value="1"/>
</dbReference>
<proteinExistence type="predicted"/>
<comment type="caution">
    <text evidence="2">The sequence shown here is derived from an EMBL/GenBank/DDBJ whole genome shotgun (WGS) entry which is preliminary data.</text>
</comment>
<organism evidence="2">
    <name type="scientific">mine drainage metagenome</name>
    <dbReference type="NCBI Taxonomy" id="410659"/>
    <lineage>
        <taxon>unclassified sequences</taxon>
        <taxon>metagenomes</taxon>
        <taxon>ecological metagenomes</taxon>
    </lineage>
</organism>
<dbReference type="PANTHER" id="PTHR47129">
    <property type="entry name" value="QUINONE OXIDOREDUCTASE 2"/>
    <property type="match status" value="1"/>
</dbReference>
<dbReference type="AlphaFoldDB" id="A0A1J5Q1S2"/>
<dbReference type="SUPFAM" id="SSF51735">
    <property type="entry name" value="NAD(P)-binding Rossmann-fold domains"/>
    <property type="match status" value="1"/>
</dbReference>
<dbReference type="InterPro" id="IPR016040">
    <property type="entry name" value="NAD(P)-bd_dom"/>
</dbReference>
<accession>A0A1J5Q1S2</accession>
<dbReference type="InterPro" id="IPR052718">
    <property type="entry name" value="NmrA-type_oxidoreductase"/>
</dbReference>
<name>A0A1J5Q1S2_9ZZZZ</name>
<reference evidence="2" key="1">
    <citation type="submission" date="2016-10" db="EMBL/GenBank/DDBJ databases">
        <title>Sequence of Gallionella enrichment culture.</title>
        <authorList>
            <person name="Poehlein A."/>
            <person name="Muehling M."/>
            <person name="Daniel R."/>
        </authorList>
    </citation>
    <scope>NUCLEOTIDE SEQUENCE</scope>
</reference>
<dbReference type="InterPro" id="IPR036291">
    <property type="entry name" value="NAD(P)-bd_dom_sf"/>
</dbReference>
<dbReference type="Pfam" id="PF13460">
    <property type="entry name" value="NAD_binding_10"/>
    <property type="match status" value="1"/>
</dbReference>
<keyword evidence="2" id="KW-0560">Oxidoreductase</keyword>
<dbReference type="GO" id="GO:0003955">
    <property type="term" value="F:NAD(P)H dehydrogenase (quinone) activity"/>
    <property type="evidence" value="ECO:0007669"/>
    <property type="project" value="UniProtKB-EC"/>
</dbReference>
<feature type="domain" description="NAD(P)-binding" evidence="1">
    <location>
        <begin position="10"/>
        <end position="187"/>
    </location>
</feature>
<sequence>MVHDVIALTGATGSLGRRLALRLAAEGASQRLIVRDPSRAPRLPGAQVAVADGYADTAAMTAALHGASAMFLVSGRESPDRVMQHVAAIDAAVATGVAHVVYLSFLGAAPACTFTLGRDHWMTEQYLGRRAAESGMRWTALRSSLYHQGWVRWVGADGVLRGPAGTGRVASVSHDDLADVATAVLLDDHPEHHDRTTYDVTGPALLNLDEVAAELTVTTGRPVTYHPETVEEAYESRARYQAPRFEVDGWVTSYTAIASGELAIVSSTVERFAGRPAQTFHDWLEVNPEEWQGLLAR</sequence>
<evidence type="ECO:0000259" key="1">
    <source>
        <dbReference type="Pfam" id="PF13460"/>
    </source>
</evidence>
<protein>
    <submittedName>
        <fullName evidence="2">Quinone oxidoreductase 2</fullName>
        <ecNumber evidence="2">1.6.5.2</ecNumber>
    </submittedName>
</protein>
<dbReference type="Gene3D" id="3.40.50.720">
    <property type="entry name" value="NAD(P)-binding Rossmann-like Domain"/>
    <property type="match status" value="1"/>
</dbReference>